<keyword evidence="2" id="KW-1185">Reference proteome</keyword>
<accession>G8Y1C3</accession>
<proteinExistence type="predicted"/>
<organism evidence="1 2">
    <name type="scientific">Pichia sorbitophila (strain ATCC MYA-4447 / BCRC 22081 / CBS 7064 / NBRC 10061 / NRRL Y-12695)</name>
    <name type="common">Hybrid yeast</name>
    <dbReference type="NCBI Taxonomy" id="559304"/>
    <lineage>
        <taxon>Eukaryota</taxon>
        <taxon>Fungi</taxon>
        <taxon>Dikarya</taxon>
        <taxon>Ascomycota</taxon>
        <taxon>Saccharomycotina</taxon>
        <taxon>Pichiomycetes</taxon>
        <taxon>Debaryomycetaceae</taxon>
        <taxon>Millerozyma</taxon>
    </lineage>
</organism>
<dbReference type="InParanoid" id="G8Y1C3"/>
<dbReference type="EMBL" id="FO082046">
    <property type="protein sequence ID" value="CCE86626.1"/>
    <property type="molecule type" value="Genomic_DNA"/>
</dbReference>
<evidence type="ECO:0000313" key="2">
    <source>
        <dbReference type="Proteomes" id="UP000005222"/>
    </source>
</evidence>
<protein>
    <submittedName>
        <fullName evidence="1">Piso0_005126 protein</fullName>
    </submittedName>
</protein>
<sequence>MQTGKGSHSFRLVSMSPSTLRLGPIRRYDRMVHSHLSSVVSLCSDPARPARGSGPQGRPSAHTTDAAHICYQVSEQTSCTKVPSQQSPTAPIPYYTSQQMAPFPQQIHSRCARCSPAASAERVDTDSLQPVSAPSELGPPPAVIFSEASSPPSTRNTMRTVPAKTGEIAQLFLDPVACCDLPT</sequence>
<evidence type="ECO:0000313" key="1">
    <source>
        <dbReference type="EMBL" id="CCE86626.1"/>
    </source>
</evidence>
<dbReference type="HOGENOM" id="CLU_1475682_0_0_1"/>
<name>G8Y1C3_PICSO</name>
<dbReference type="AlphaFoldDB" id="G8Y1C3"/>
<dbReference type="Proteomes" id="UP000005222">
    <property type="component" value="Chromosome N"/>
</dbReference>
<gene>
    <name evidence="1" type="primary">Piso0_005126</name>
    <name evidence="1" type="ORF">GNLVRS01_PISO0N08373g</name>
</gene>
<reference evidence="1 2" key="1">
    <citation type="journal article" date="2012" name="G3 (Bethesda)">
        <title>Pichia sorbitophila, an interspecies yeast hybrid reveals early steps of genome resolution following polyploidization.</title>
        <authorList>
            <person name="Leh Louis V."/>
            <person name="Despons L."/>
            <person name="Friedrich A."/>
            <person name="Martin T."/>
            <person name="Durrens P."/>
            <person name="Casaregola S."/>
            <person name="Neuveglise C."/>
            <person name="Fairhead C."/>
            <person name="Marck C."/>
            <person name="Cruz J.A."/>
            <person name="Straub M.L."/>
            <person name="Kugler V."/>
            <person name="Sacerdot C."/>
            <person name="Uzunov Z."/>
            <person name="Thierry A."/>
            <person name="Weiss S."/>
            <person name="Bleykasten C."/>
            <person name="De Montigny J."/>
            <person name="Jacques N."/>
            <person name="Jung P."/>
            <person name="Lemaire M."/>
            <person name="Mallet S."/>
            <person name="Morel G."/>
            <person name="Richard G.F."/>
            <person name="Sarkar A."/>
            <person name="Savel G."/>
            <person name="Schacherer J."/>
            <person name="Seret M.L."/>
            <person name="Talla E."/>
            <person name="Samson G."/>
            <person name="Jubin C."/>
            <person name="Poulain J."/>
            <person name="Vacherie B."/>
            <person name="Barbe V."/>
            <person name="Pelletier E."/>
            <person name="Sherman D.J."/>
            <person name="Westhof E."/>
            <person name="Weissenbach J."/>
            <person name="Baret P.V."/>
            <person name="Wincker P."/>
            <person name="Gaillardin C."/>
            <person name="Dujon B."/>
            <person name="Souciet J.L."/>
        </authorList>
    </citation>
    <scope>NUCLEOTIDE SEQUENCE [LARGE SCALE GENOMIC DNA]</scope>
    <source>
        <strain evidence="2">ATCC MYA-4447 / BCRC 22081 / CBS 7064 / NBRC 10061 / NRRL Y-12695</strain>
    </source>
</reference>